<dbReference type="EC" id="2.8.1.1" evidence="3"/>
<dbReference type="RefSeq" id="WP_058523012.1">
    <property type="nucleotide sequence ID" value="NZ_CAAAHV010000001.1"/>
</dbReference>
<dbReference type="InterPro" id="IPR050229">
    <property type="entry name" value="GlpE_sulfurtransferase"/>
</dbReference>
<keyword evidence="3" id="KW-0808">Transferase</keyword>
<evidence type="ECO:0000313" key="5">
    <source>
        <dbReference type="Proteomes" id="UP000255066"/>
    </source>
</evidence>
<dbReference type="EMBL" id="LNXT01000011">
    <property type="protein sequence ID" value="KTC74328.1"/>
    <property type="molecule type" value="Genomic_DNA"/>
</dbReference>
<organism evidence="3 5">
    <name type="scientific">Legionella birminghamensis</name>
    <dbReference type="NCBI Taxonomy" id="28083"/>
    <lineage>
        <taxon>Bacteria</taxon>
        <taxon>Pseudomonadati</taxon>
        <taxon>Pseudomonadota</taxon>
        <taxon>Gammaproteobacteria</taxon>
        <taxon>Legionellales</taxon>
        <taxon>Legionellaceae</taxon>
        <taxon>Legionella</taxon>
    </lineage>
</organism>
<dbReference type="Proteomes" id="UP000255066">
    <property type="component" value="Unassembled WGS sequence"/>
</dbReference>
<dbReference type="PANTHER" id="PTHR43031:SF1">
    <property type="entry name" value="PYRIDINE NUCLEOTIDE-DISULPHIDE OXIDOREDUCTASE"/>
    <property type="match status" value="1"/>
</dbReference>
<dbReference type="PANTHER" id="PTHR43031">
    <property type="entry name" value="FAD-DEPENDENT OXIDOREDUCTASE"/>
    <property type="match status" value="1"/>
</dbReference>
<keyword evidence="4" id="KW-1185">Reference proteome</keyword>
<dbReference type="InterPro" id="IPR001763">
    <property type="entry name" value="Rhodanese-like_dom"/>
</dbReference>
<gene>
    <name evidence="3" type="primary">moeZ_1</name>
    <name evidence="2" type="ORF">Lbir_0914</name>
    <name evidence="3" type="ORF">NCTC12437_02345</name>
</gene>
<evidence type="ECO:0000313" key="3">
    <source>
        <dbReference type="EMBL" id="STX32554.1"/>
    </source>
</evidence>
<dbReference type="Pfam" id="PF00581">
    <property type="entry name" value="Rhodanese"/>
    <property type="match status" value="1"/>
</dbReference>
<dbReference type="AlphaFoldDB" id="A0A378IK88"/>
<dbReference type="GO" id="GO:0004792">
    <property type="term" value="F:thiosulfate-cyanide sulfurtransferase activity"/>
    <property type="evidence" value="ECO:0007669"/>
    <property type="project" value="UniProtKB-EC"/>
</dbReference>
<dbReference type="Proteomes" id="UP000054735">
    <property type="component" value="Unassembled WGS sequence"/>
</dbReference>
<name>A0A378IK88_9GAMM</name>
<evidence type="ECO:0000259" key="1">
    <source>
        <dbReference type="PROSITE" id="PS50206"/>
    </source>
</evidence>
<dbReference type="EMBL" id="UGNW01000001">
    <property type="protein sequence ID" value="STX32554.1"/>
    <property type="molecule type" value="Genomic_DNA"/>
</dbReference>
<dbReference type="InterPro" id="IPR036873">
    <property type="entry name" value="Rhodanese-like_dom_sf"/>
</dbReference>
<dbReference type="CDD" id="cd00158">
    <property type="entry name" value="RHOD"/>
    <property type="match status" value="1"/>
</dbReference>
<dbReference type="OrthoDB" id="9791096at2"/>
<dbReference type="Gene3D" id="3.40.250.10">
    <property type="entry name" value="Rhodanese-like domain"/>
    <property type="match status" value="1"/>
</dbReference>
<protein>
    <submittedName>
        <fullName evidence="3">Rhodanese domain protein</fullName>
        <ecNumber evidence="3">2.8.1.1</ecNumber>
    </submittedName>
</protein>
<sequence>MNEHKILTIDVHELKQRMDRNSDICLIDVREDYEWQNYRIPQARHIPKGELAARIKEETSDLAEPVYLYCQGGVRSLAAADTLIQMGYQEVYSVNAGIAGWAMAGYAIDK</sequence>
<evidence type="ECO:0000313" key="4">
    <source>
        <dbReference type="Proteomes" id="UP000054735"/>
    </source>
</evidence>
<evidence type="ECO:0000313" key="2">
    <source>
        <dbReference type="EMBL" id="KTC74328.1"/>
    </source>
</evidence>
<dbReference type="STRING" id="28083.Lbir_0914"/>
<reference evidence="3 5" key="2">
    <citation type="submission" date="2018-06" db="EMBL/GenBank/DDBJ databases">
        <authorList>
            <consortium name="Pathogen Informatics"/>
            <person name="Doyle S."/>
        </authorList>
    </citation>
    <scope>NUCLEOTIDE SEQUENCE [LARGE SCALE GENOMIC DNA]</scope>
    <source>
        <strain evidence="3 5">NCTC12437</strain>
    </source>
</reference>
<accession>A0A378IK88</accession>
<feature type="domain" description="Rhodanese" evidence="1">
    <location>
        <begin position="20"/>
        <end position="110"/>
    </location>
</feature>
<dbReference type="SUPFAM" id="SSF52821">
    <property type="entry name" value="Rhodanese/Cell cycle control phosphatase"/>
    <property type="match status" value="1"/>
</dbReference>
<proteinExistence type="predicted"/>
<dbReference type="SMART" id="SM00450">
    <property type="entry name" value="RHOD"/>
    <property type="match status" value="1"/>
</dbReference>
<reference evidence="2 4" key="1">
    <citation type="submission" date="2015-11" db="EMBL/GenBank/DDBJ databases">
        <title>Genomic analysis of 38 Legionella species identifies large and diverse effector repertoires.</title>
        <authorList>
            <person name="Burstein D."/>
            <person name="Amaro F."/>
            <person name="Zusman T."/>
            <person name="Lifshitz Z."/>
            <person name="Cohen O."/>
            <person name="Gilbert J.A."/>
            <person name="Pupko T."/>
            <person name="Shuman H.A."/>
            <person name="Segal G."/>
        </authorList>
    </citation>
    <scope>NUCLEOTIDE SEQUENCE [LARGE SCALE GENOMIC DNA]</scope>
    <source>
        <strain evidence="2 4">CDC#1407-AL-14</strain>
    </source>
</reference>
<dbReference type="PROSITE" id="PS50206">
    <property type="entry name" value="RHODANESE_3"/>
    <property type="match status" value="1"/>
</dbReference>